<evidence type="ECO:0000313" key="4">
    <source>
        <dbReference type="Proteomes" id="UP000466997"/>
    </source>
</evidence>
<feature type="region of interest" description="Disordered" evidence="1">
    <location>
        <begin position="298"/>
        <end position="364"/>
    </location>
</feature>
<feature type="domain" description="DUF7159" evidence="2">
    <location>
        <begin position="2"/>
        <end position="227"/>
    </location>
</feature>
<dbReference type="AlphaFoldDB" id="A0A7I7JU93"/>
<keyword evidence="4" id="KW-1185">Reference proteome</keyword>
<proteinExistence type="predicted"/>
<reference evidence="3 4" key="1">
    <citation type="journal article" date="2019" name="Emerg. Microbes Infect.">
        <title>Comprehensive subspecies identification of 175 nontuberculous mycobacteria species based on 7547 genomic profiles.</title>
        <authorList>
            <person name="Matsumoto Y."/>
            <person name="Kinjo T."/>
            <person name="Motooka D."/>
            <person name="Nabeya D."/>
            <person name="Jung N."/>
            <person name="Uechi K."/>
            <person name="Horii T."/>
            <person name="Iida T."/>
            <person name="Fujita J."/>
            <person name="Nakamura S."/>
        </authorList>
    </citation>
    <scope>NUCLEOTIDE SEQUENCE [LARGE SCALE GENOMIC DNA]</scope>
    <source>
        <strain evidence="3 4">JCM 6391</strain>
    </source>
</reference>
<name>A0A7I7JU93_9MYCO</name>
<dbReference type="KEGG" id="mnm:MNVM_40790"/>
<dbReference type="RefSeq" id="WP_013828906.1">
    <property type="nucleotide sequence ID" value="NZ_AP022562.1"/>
</dbReference>
<dbReference type="InterPro" id="IPR055583">
    <property type="entry name" value="DUF7159"/>
</dbReference>
<evidence type="ECO:0000259" key="2">
    <source>
        <dbReference type="Pfam" id="PF23717"/>
    </source>
</evidence>
<dbReference type="EMBL" id="AP022562">
    <property type="protein sequence ID" value="BBX14998.1"/>
    <property type="molecule type" value="Genomic_DNA"/>
</dbReference>
<gene>
    <name evidence="3" type="ORF">MNVM_40790</name>
</gene>
<evidence type="ECO:0000256" key="1">
    <source>
        <dbReference type="SAM" id="MobiDB-lite"/>
    </source>
</evidence>
<organism evidence="3 4">
    <name type="scientific">Mycobacterium novum</name>
    <dbReference type="NCBI Taxonomy" id="2492438"/>
    <lineage>
        <taxon>Bacteria</taxon>
        <taxon>Bacillati</taxon>
        <taxon>Actinomycetota</taxon>
        <taxon>Actinomycetes</taxon>
        <taxon>Mycobacteriales</taxon>
        <taxon>Mycobacteriaceae</taxon>
        <taxon>Mycobacterium</taxon>
    </lineage>
</organism>
<protein>
    <recommendedName>
        <fullName evidence="2">DUF7159 domain-containing protein</fullName>
    </recommendedName>
</protein>
<sequence length="364" mass="36715">MDTVLGLAMTPTTVGWVMADGRADHCPTLSGDEVGVTLGDAGLDAVSLAASATAVAARVRTVLAGRGDRLHGVGVTWSDDAAVGAALLLESLADAGFENVVSVRFSRAAASLTTGIAPAGGQTAVCVIEPGSATLVQFDGPDDGYPIVTGCPIGRTDDVVEWLADAFGSGGRRPGVLTVAGSGRGMDRLARRLESKLSLPVFVQAGAQQALARGAALALAPHAELTSPRSAGRTGRAVGAGRSMSLPYAGALTMLTAGAVMFVASVSAAVTLQLSPSRDLPEQRPPEHATVARVAVPAAPPPGAAAGPPPAAPAPPTELAEEPVEFGALWDGPDLLPEPPAPPPRGGASLLERFRERIPRLPGR</sequence>
<feature type="compositionally biased region" description="Pro residues" evidence="1">
    <location>
        <begin position="298"/>
        <end position="316"/>
    </location>
</feature>
<feature type="compositionally biased region" description="Basic and acidic residues" evidence="1">
    <location>
        <begin position="352"/>
        <end position="364"/>
    </location>
</feature>
<accession>A0A7I7JU93</accession>
<feature type="compositionally biased region" description="Pro residues" evidence="1">
    <location>
        <begin position="336"/>
        <end position="345"/>
    </location>
</feature>
<evidence type="ECO:0000313" key="3">
    <source>
        <dbReference type="EMBL" id="BBX14998.1"/>
    </source>
</evidence>
<dbReference type="Pfam" id="PF23717">
    <property type="entry name" value="DUF7159"/>
    <property type="match status" value="1"/>
</dbReference>
<dbReference type="Proteomes" id="UP000466997">
    <property type="component" value="Chromosome"/>
</dbReference>